<evidence type="ECO:0000313" key="1">
    <source>
        <dbReference type="EMBL" id="KKB76929.1"/>
    </source>
</evidence>
<dbReference type="RefSeq" id="WP_152662629.1">
    <property type="nucleotide sequence ID" value="NZ_LAJG01000035.1"/>
</dbReference>
<reference evidence="1 2" key="1">
    <citation type="submission" date="2015-03" db="EMBL/GenBank/DDBJ databases">
        <authorList>
            <person name="Hassan Y.I."/>
            <person name="Lepp D."/>
            <person name="Zhou T."/>
        </authorList>
    </citation>
    <scope>NUCLEOTIDE SEQUENCE [LARGE SCALE GENOMIC DNA]</scope>
    <source>
        <strain evidence="1 2">GH2-10</strain>
    </source>
</reference>
<protein>
    <submittedName>
        <fullName evidence="1">Uncharacterized protein</fullName>
    </submittedName>
</protein>
<dbReference type="EMBL" id="LAJG01000035">
    <property type="protein sequence ID" value="KKB76929.1"/>
    <property type="molecule type" value="Genomic_DNA"/>
</dbReference>
<organism evidence="1 2">
    <name type="scientific">Devosia soli</name>
    <dbReference type="NCBI Taxonomy" id="361041"/>
    <lineage>
        <taxon>Bacteria</taxon>
        <taxon>Pseudomonadati</taxon>
        <taxon>Pseudomonadota</taxon>
        <taxon>Alphaproteobacteria</taxon>
        <taxon>Hyphomicrobiales</taxon>
        <taxon>Devosiaceae</taxon>
        <taxon>Devosia</taxon>
    </lineage>
</organism>
<accession>A0A0F5L3Y8</accession>
<proteinExistence type="predicted"/>
<dbReference type="OrthoDB" id="7947161at2"/>
<dbReference type="AlphaFoldDB" id="A0A0F5L3Y8"/>
<gene>
    <name evidence="1" type="ORF">VW35_16220</name>
</gene>
<name>A0A0F5L3Y8_9HYPH</name>
<keyword evidence="2" id="KW-1185">Reference proteome</keyword>
<evidence type="ECO:0000313" key="2">
    <source>
        <dbReference type="Proteomes" id="UP000033514"/>
    </source>
</evidence>
<comment type="caution">
    <text evidence="1">The sequence shown here is derived from an EMBL/GenBank/DDBJ whole genome shotgun (WGS) entry which is preliminary data.</text>
</comment>
<sequence>MSKLVVYTQVGEMPEPGSPHAFTCTLDDEVNFSHRLGELAILAELGPTFAEGYVALGEVDFFSNEGGQSYVHLKNISPFVEPIPFRGHAPAEPKIDQIADDLYEEIISKVTGIKDAQDAFRASFVSETLDRVLAQVERDQRGVCSFSGIVTDNGVATFIRPVKDGGTLHVNNLLFLDGEASELFRSFYWTIGPDMQIVVDLFAATPDFAATVNPKGKLVLKSLLALDQAALSWHRQQFVTKRFGAA</sequence>
<dbReference type="Proteomes" id="UP000033514">
    <property type="component" value="Unassembled WGS sequence"/>
</dbReference>
<dbReference type="PATRIC" id="fig|361041.3.peg.2642"/>